<accession>A0A432DSZ7</accession>
<dbReference type="EMBL" id="RYFC01000003">
    <property type="protein sequence ID" value="RTZ46269.1"/>
    <property type="molecule type" value="Genomic_DNA"/>
</dbReference>
<evidence type="ECO:0000313" key="2">
    <source>
        <dbReference type="EMBL" id="RTZ46269.1"/>
    </source>
</evidence>
<reference evidence="2 3" key="1">
    <citation type="submission" date="2018-12" db="EMBL/GenBank/DDBJ databases">
        <title>Draft Genome Sequence of Chryseobacterium arthrosphaerae strain ED882-96 Isolated from the Blood of a Patient with Liver Cirrhosis in Taiwan.</title>
        <authorList>
            <person name="Lin J.-N."/>
            <person name="Lai C.-H."/>
            <person name="Yang C.-H."/>
            <person name="Huang Y.-H."/>
        </authorList>
    </citation>
    <scope>NUCLEOTIDE SEQUENCE [LARGE SCALE GENOMIC DNA]</scope>
    <source>
        <strain evidence="2 3">ED882-96</strain>
    </source>
</reference>
<dbReference type="Proteomes" id="UP000276953">
    <property type="component" value="Unassembled WGS sequence"/>
</dbReference>
<gene>
    <name evidence="2" type="ORF">EJ377_17935</name>
</gene>
<organism evidence="2 3">
    <name type="scientific">Chryseobacterium arthrosphaerae</name>
    <dbReference type="NCBI Taxonomy" id="651561"/>
    <lineage>
        <taxon>Bacteria</taxon>
        <taxon>Pseudomonadati</taxon>
        <taxon>Bacteroidota</taxon>
        <taxon>Flavobacteriia</taxon>
        <taxon>Flavobacteriales</taxon>
        <taxon>Weeksellaceae</taxon>
        <taxon>Chryseobacterium group</taxon>
        <taxon>Chryseobacterium</taxon>
    </lineage>
</organism>
<comment type="caution">
    <text evidence="2">The sequence shown here is derived from an EMBL/GenBank/DDBJ whole genome shotgun (WGS) entry which is preliminary data.</text>
</comment>
<sequence length="82" mass="9245">MNNPNAEFGEIEDYQLPVDLYDLGMLQLLMKPIIPMFLIQQDRLPVHYIYRNIVDEEQAAQSVAAGNDNNGTNGDGVDEDAY</sequence>
<protein>
    <submittedName>
        <fullName evidence="2">Uncharacterized protein</fullName>
    </submittedName>
</protein>
<name>A0A432DSZ7_9FLAO</name>
<evidence type="ECO:0000256" key="1">
    <source>
        <dbReference type="SAM" id="MobiDB-lite"/>
    </source>
</evidence>
<feature type="region of interest" description="Disordered" evidence="1">
    <location>
        <begin position="61"/>
        <end position="82"/>
    </location>
</feature>
<dbReference type="AlphaFoldDB" id="A0A432DSZ7"/>
<proteinExistence type="predicted"/>
<evidence type="ECO:0000313" key="3">
    <source>
        <dbReference type="Proteomes" id="UP000276953"/>
    </source>
</evidence>